<proteinExistence type="predicted"/>
<gene>
    <name evidence="1" type="ORF">GCM10023171_23800</name>
</gene>
<accession>A0ABP8PG35</accession>
<sequence length="182" mass="20840">MNQYGRRMMRAWSQRAPERVAQMENPDAFFTQLGQEVEGQILSLSAQLEANSAGMLATGSFSEETYLQDVARRMTARRIAEEVVMNQLAWISDPALPLDEAREEWNQTSPSIENLIRWAERMQDAPDLMPSTADLEQKAKDWAVPVEFLEGMVQAEIPRAYLNEHQAMLDEAATIRFLRELH</sequence>
<dbReference type="EMBL" id="BAABGP010000016">
    <property type="protein sequence ID" value="GAA4486909.1"/>
    <property type="molecule type" value="Genomic_DNA"/>
</dbReference>
<comment type="caution">
    <text evidence="1">The sequence shown here is derived from an EMBL/GenBank/DDBJ whole genome shotgun (WGS) entry which is preliminary data.</text>
</comment>
<evidence type="ECO:0000313" key="2">
    <source>
        <dbReference type="Proteomes" id="UP001500731"/>
    </source>
</evidence>
<reference evidence="2" key="1">
    <citation type="journal article" date="2019" name="Int. J. Syst. Evol. Microbiol.">
        <title>The Global Catalogue of Microorganisms (GCM) 10K type strain sequencing project: providing services to taxonomists for standard genome sequencing and annotation.</title>
        <authorList>
            <consortium name="The Broad Institute Genomics Platform"/>
            <consortium name="The Broad Institute Genome Sequencing Center for Infectious Disease"/>
            <person name="Wu L."/>
            <person name="Ma J."/>
        </authorList>
    </citation>
    <scope>NUCLEOTIDE SEQUENCE [LARGE SCALE GENOMIC DNA]</scope>
    <source>
        <strain evidence="2">JCM 17839</strain>
    </source>
</reference>
<dbReference type="RefSeq" id="WP_345187231.1">
    <property type="nucleotide sequence ID" value="NZ_BAABGP010000016.1"/>
</dbReference>
<keyword evidence="2" id="KW-1185">Reference proteome</keyword>
<name>A0ABP8PG35_9MICO</name>
<protein>
    <submittedName>
        <fullName evidence="1">Uncharacterized protein</fullName>
    </submittedName>
</protein>
<evidence type="ECO:0000313" key="1">
    <source>
        <dbReference type="EMBL" id="GAA4486909.1"/>
    </source>
</evidence>
<dbReference type="Proteomes" id="UP001500731">
    <property type="component" value="Unassembled WGS sequence"/>
</dbReference>
<organism evidence="1 2">
    <name type="scientific">Microbacterium panaciterrae</name>
    <dbReference type="NCBI Taxonomy" id="985759"/>
    <lineage>
        <taxon>Bacteria</taxon>
        <taxon>Bacillati</taxon>
        <taxon>Actinomycetota</taxon>
        <taxon>Actinomycetes</taxon>
        <taxon>Micrococcales</taxon>
        <taxon>Microbacteriaceae</taxon>
        <taxon>Microbacterium</taxon>
    </lineage>
</organism>